<dbReference type="PANTHER" id="PTHR43861">
    <property type="entry name" value="TRANS-ACONITATE 2-METHYLTRANSFERASE-RELATED"/>
    <property type="match status" value="1"/>
</dbReference>
<keyword evidence="8" id="KW-1185">Reference proteome</keyword>
<comment type="catalytic activity">
    <reaction evidence="5">
        <text>trans-aconitate + S-adenosyl-L-methionine = (E)-3-(methoxycarbonyl)pent-2-enedioate + S-adenosyl-L-homocysteine</text>
        <dbReference type="Rhea" id="RHEA:14969"/>
        <dbReference type="ChEBI" id="CHEBI:15708"/>
        <dbReference type="ChEBI" id="CHEBI:57470"/>
        <dbReference type="ChEBI" id="CHEBI:57856"/>
        <dbReference type="ChEBI" id="CHEBI:59789"/>
        <dbReference type="EC" id="2.1.1.144"/>
    </reaction>
</comment>
<organism evidence="7 8">
    <name type="scientific">Pseudochelatococcus lubricantis</name>
    <dbReference type="NCBI Taxonomy" id="1538102"/>
    <lineage>
        <taxon>Bacteria</taxon>
        <taxon>Pseudomonadati</taxon>
        <taxon>Pseudomonadota</taxon>
        <taxon>Alphaproteobacteria</taxon>
        <taxon>Hyphomicrobiales</taxon>
        <taxon>Chelatococcaceae</taxon>
        <taxon>Pseudochelatococcus</taxon>
    </lineage>
</organism>
<dbReference type="Proteomes" id="UP001429580">
    <property type="component" value="Unassembled WGS sequence"/>
</dbReference>
<keyword evidence="1 5" id="KW-0963">Cytoplasm</keyword>
<comment type="caution">
    <text evidence="7">The sequence shown here is derived from an EMBL/GenBank/DDBJ whole genome shotgun (WGS) entry which is preliminary data.</text>
</comment>
<dbReference type="EMBL" id="JAASQI010000002">
    <property type="protein sequence ID" value="NIJ57443.1"/>
    <property type="molecule type" value="Genomic_DNA"/>
</dbReference>
<keyword evidence="2 5" id="KW-0489">Methyltransferase</keyword>
<dbReference type="InterPro" id="IPR041698">
    <property type="entry name" value="Methyltransf_25"/>
</dbReference>
<sequence>MTTWDARQYLKFEDQRTRPARDLLAQVPLASPGLVADLGCGPGNSTQLLVERFPQAQIIGVDNAPDMLAAARQRLPDVRFVESDIGASVQQVQAGGWAGEGPFDLLFANAALQWVPDHAALLPALVDTLAPGGLLAVQMPDNLDEPSHRLMREVAGAGPWSARLAGVERLKLASVDAYYDMLIPHVSRVDIWHTIYQHPLDSVDAIVEWVKGTGLLPFLAPLDDAEQSLFLSDYAEKLAEHYLPRADDKVLLAFPRLFIVAQK</sequence>
<proteinExistence type="inferred from homology"/>
<dbReference type="InterPro" id="IPR023506">
    <property type="entry name" value="Trans-aconitate_MeTrfase"/>
</dbReference>
<feature type="domain" description="Methyltransferase" evidence="6">
    <location>
        <begin position="35"/>
        <end position="133"/>
    </location>
</feature>
<dbReference type="Gene3D" id="1.10.150.290">
    <property type="entry name" value="S-adenosyl-L-methionine-dependent methyltransferases"/>
    <property type="match status" value="1"/>
</dbReference>
<dbReference type="InterPro" id="IPR023149">
    <property type="entry name" value="Trans_acon_MeTrfase_C"/>
</dbReference>
<keyword evidence="3 5" id="KW-0808">Transferase</keyword>
<keyword evidence="4 5" id="KW-0949">S-adenosyl-L-methionine</keyword>
<gene>
    <name evidence="5" type="primary">tam</name>
    <name evidence="7" type="ORF">FHS82_001269</name>
</gene>
<dbReference type="InterPro" id="IPR029063">
    <property type="entry name" value="SAM-dependent_MTases_sf"/>
</dbReference>
<evidence type="ECO:0000256" key="1">
    <source>
        <dbReference type="ARBA" id="ARBA00022490"/>
    </source>
</evidence>
<name>A0ABX0UWY7_9HYPH</name>
<protein>
    <recommendedName>
        <fullName evidence="5">Trans-aconitate 2-methyltransferase</fullName>
        <ecNumber evidence="5">2.1.1.144</ecNumber>
    </recommendedName>
</protein>
<evidence type="ECO:0000256" key="5">
    <source>
        <dbReference type="HAMAP-Rule" id="MF_00560"/>
    </source>
</evidence>
<dbReference type="HAMAP" id="MF_00560">
    <property type="entry name" value="Tran_acon_Me_trans"/>
    <property type="match status" value="1"/>
</dbReference>
<dbReference type="RefSeq" id="WP_166949948.1">
    <property type="nucleotide sequence ID" value="NZ_JAASQI010000002.1"/>
</dbReference>
<comment type="function">
    <text evidence="5">Catalyzes the S-adenosylmethionine monomethyl esterification of trans-aconitate.</text>
</comment>
<dbReference type="Pfam" id="PF13649">
    <property type="entry name" value="Methyltransf_25"/>
    <property type="match status" value="1"/>
</dbReference>
<dbReference type="GO" id="GO:0030798">
    <property type="term" value="F:trans-aconitate 2-methyltransferase activity"/>
    <property type="evidence" value="ECO:0007669"/>
    <property type="project" value="UniProtKB-EC"/>
</dbReference>
<dbReference type="PANTHER" id="PTHR43861:SF1">
    <property type="entry name" value="TRANS-ACONITATE 2-METHYLTRANSFERASE"/>
    <property type="match status" value="1"/>
</dbReference>
<accession>A0ABX0UWY7</accession>
<dbReference type="Gene3D" id="3.40.50.150">
    <property type="entry name" value="Vaccinia Virus protein VP39"/>
    <property type="match status" value="1"/>
</dbReference>
<evidence type="ECO:0000256" key="2">
    <source>
        <dbReference type="ARBA" id="ARBA00022603"/>
    </source>
</evidence>
<comment type="subcellular location">
    <subcellularLocation>
        <location evidence="5">Cytoplasm</location>
    </subcellularLocation>
</comment>
<evidence type="ECO:0000256" key="4">
    <source>
        <dbReference type="ARBA" id="ARBA00022691"/>
    </source>
</evidence>
<evidence type="ECO:0000313" key="8">
    <source>
        <dbReference type="Proteomes" id="UP001429580"/>
    </source>
</evidence>
<comment type="similarity">
    <text evidence="5">Belongs to the methyltransferase superfamily. Tam family.</text>
</comment>
<reference evidence="7 8" key="1">
    <citation type="submission" date="2020-03" db="EMBL/GenBank/DDBJ databases">
        <title>Genomic Encyclopedia of Type Strains, Phase IV (KMG-IV): sequencing the most valuable type-strain genomes for metagenomic binning, comparative biology and taxonomic classification.</title>
        <authorList>
            <person name="Goeker M."/>
        </authorList>
    </citation>
    <scope>NUCLEOTIDE SEQUENCE [LARGE SCALE GENOMIC DNA]</scope>
    <source>
        <strain evidence="7 8">DSM 103870</strain>
    </source>
</reference>
<dbReference type="SUPFAM" id="SSF53335">
    <property type="entry name" value="S-adenosyl-L-methionine-dependent methyltransferases"/>
    <property type="match status" value="1"/>
</dbReference>
<dbReference type="GO" id="GO:0032259">
    <property type="term" value="P:methylation"/>
    <property type="evidence" value="ECO:0007669"/>
    <property type="project" value="UniProtKB-KW"/>
</dbReference>
<evidence type="ECO:0000256" key="3">
    <source>
        <dbReference type="ARBA" id="ARBA00022679"/>
    </source>
</evidence>
<evidence type="ECO:0000313" key="7">
    <source>
        <dbReference type="EMBL" id="NIJ57443.1"/>
    </source>
</evidence>
<dbReference type="NCBIfam" id="NF002463">
    <property type="entry name" value="PRK01683.1"/>
    <property type="match status" value="1"/>
</dbReference>
<evidence type="ECO:0000259" key="6">
    <source>
        <dbReference type="Pfam" id="PF13649"/>
    </source>
</evidence>
<dbReference type="CDD" id="cd02440">
    <property type="entry name" value="AdoMet_MTases"/>
    <property type="match status" value="1"/>
</dbReference>
<dbReference type="EC" id="2.1.1.144" evidence="5"/>